<dbReference type="SMART" id="SM00490">
    <property type="entry name" value="HELICc"/>
    <property type="match status" value="1"/>
</dbReference>
<comment type="caution">
    <text evidence="5">The sequence shown here is derived from an EMBL/GenBank/DDBJ whole genome shotgun (WGS) entry which is preliminary data.</text>
</comment>
<proteinExistence type="predicted"/>
<dbReference type="InterPro" id="IPR001650">
    <property type="entry name" value="Helicase_C-like"/>
</dbReference>
<evidence type="ECO:0000259" key="4">
    <source>
        <dbReference type="PROSITE" id="PS51194"/>
    </source>
</evidence>
<dbReference type="PANTHER" id="PTHR47957">
    <property type="entry name" value="ATP-DEPENDENT HELICASE HRQ1"/>
    <property type="match status" value="1"/>
</dbReference>
<dbReference type="Pfam" id="PF00271">
    <property type="entry name" value="Helicase_C"/>
    <property type="match status" value="1"/>
</dbReference>
<feature type="domain" description="Helicase ATP-binding" evidence="3">
    <location>
        <begin position="95"/>
        <end position="312"/>
    </location>
</feature>
<reference evidence="5 6" key="1">
    <citation type="submission" date="2019-02" db="EMBL/GenBank/DDBJ databases">
        <authorList>
            <consortium name="Pathogen Informatics"/>
        </authorList>
    </citation>
    <scope>NUCLEOTIDE SEQUENCE [LARGE SCALE GENOMIC DNA]</scope>
    <source>
        <strain evidence="5 6">3012STDY6756503</strain>
    </source>
</reference>
<dbReference type="GO" id="GO:0004386">
    <property type="term" value="F:helicase activity"/>
    <property type="evidence" value="ECO:0007669"/>
    <property type="project" value="UniProtKB-KW"/>
</dbReference>
<protein>
    <submittedName>
        <fullName evidence="5">ATP-dependent helicase</fullName>
    </submittedName>
</protein>
<dbReference type="InterPro" id="IPR027417">
    <property type="entry name" value="P-loop_NTPase"/>
</dbReference>
<dbReference type="SUPFAM" id="SSF52540">
    <property type="entry name" value="P-loop containing nucleoside triphosphate hydrolases"/>
    <property type="match status" value="2"/>
</dbReference>
<dbReference type="Gene3D" id="3.40.50.300">
    <property type="entry name" value="P-loop containing nucleotide triphosphate hydrolases"/>
    <property type="match status" value="2"/>
</dbReference>
<gene>
    <name evidence="5" type="ORF">NCTC8139_00699</name>
</gene>
<organism evidence="5 6">
    <name type="scientific">Gordonia paraffinivorans</name>
    <dbReference type="NCBI Taxonomy" id="175628"/>
    <lineage>
        <taxon>Bacteria</taxon>
        <taxon>Bacillati</taxon>
        <taxon>Actinomycetota</taxon>
        <taxon>Actinomycetes</taxon>
        <taxon>Mycobacteriales</taxon>
        <taxon>Gordoniaceae</taxon>
        <taxon>Gordonia</taxon>
    </lineage>
</organism>
<evidence type="ECO:0000313" key="5">
    <source>
        <dbReference type="EMBL" id="VFA81761.1"/>
    </source>
</evidence>
<dbReference type="PANTHER" id="PTHR47957:SF3">
    <property type="entry name" value="ATP-DEPENDENT HELICASE HRQ1"/>
    <property type="match status" value="1"/>
</dbReference>
<keyword evidence="1" id="KW-0547">Nucleotide-binding</keyword>
<dbReference type="InterPro" id="IPR011545">
    <property type="entry name" value="DEAD/DEAH_box_helicase_dom"/>
</dbReference>
<dbReference type="Pfam" id="PF09369">
    <property type="entry name" value="MZB"/>
    <property type="match status" value="1"/>
</dbReference>
<evidence type="ECO:0000313" key="6">
    <source>
        <dbReference type="Proteomes" id="UP000360750"/>
    </source>
</evidence>
<feature type="domain" description="Helicase C-terminal" evidence="4">
    <location>
        <begin position="982"/>
        <end position="1144"/>
    </location>
</feature>
<dbReference type="PROSITE" id="PS51192">
    <property type="entry name" value="HELICASE_ATP_BIND_1"/>
    <property type="match status" value="1"/>
</dbReference>
<dbReference type="InterPro" id="IPR014001">
    <property type="entry name" value="Helicase_ATP-bd"/>
</dbReference>
<keyword evidence="5" id="KW-0347">Helicase</keyword>
<accession>A0ABD7UYL0</accession>
<dbReference type="InterPro" id="IPR018973">
    <property type="entry name" value="MZB"/>
</dbReference>
<dbReference type="GO" id="GO:0005524">
    <property type="term" value="F:ATP binding"/>
    <property type="evidence" value="ECO:0007669"/>
    <property type="project" value="UniProtKB-KW"/>
</dbReference>
<sequence length="2131" mass="234018">MVELLPLAQAETIKSSLLDYLGTTFALADPDARQALDEFLQDRETGMFRGPYVRLRLPFRPADDGWRDNLEWYAGHTPYGHQAAAFARLSSYNLSEAKRRPLPTLVTTGTGSGKTESFLYPILDHVQRAKRNGISGTKALILYPMNALANDQAGRLAKILTDNAEFGGITAALYTGEGGAKRTTVTSEGLITDRDIIRSSAPDILLTNYKMLDQLLLRPADADLWKQSATSLQYLVLDEFHTYDGAQGTDVAMLLRRLGQTLKSHWATDDPEVTDKDRSRPLGKITPVATSATLGDGNDPSTMLDFAHTVFGDEFTTDCVVTESRLSLAEWIGTAPDSVADAGFSPRTKPGDALSAVVDQLDPADPVGTTRVLLSALYEGDRETVRRAVEGGDPLVLDLVKCHPLFQQLIELTRAAVTFDELCGSDLADSPLEDLEGISHPRRVSIVTGLFTVLSHVRAVYKIAAPSVDVHLWIRELTRIDRAAVDTPHFAWSDDGVIVESPDEDIADAPFLPAIYCRHCNRSGWGVVLAPTGTELDADDSTIRRRALARDDRFRALIHAPQEAFAAEHGESSAPDMSDGTSLAWLVVRERRIIHQRPSDGVIAEGGAIPVLVDSSTNAGDASAKQACPSCRQDDGIRFLGSAIATMLSVSLSTLFGTPSLDPREKRALVFTDSVQDAAHRAGFVQSRSHALTLRTLLRQALGHGETDLETLAHRIIELAGDDPGARYRILPPELAERSDFEKFWKTPSAKRIPVRLRRAVLNRLLLDIELEFGLRSGVGRTLERTGSVLTFVDVTETALRAVAREAVEAPDVQTTIDEIDDDTLTRWVRGVLVHMRRRGAIGHTWFDKFRQEDGNRWWITGGRKRGEGMPGFGRGSSAPGYPILGKAPDTDLEPIASPRGWYAQWSAKALGVTASEGAVLARLLFTRLHRHDVLGQVVSKSGAQTFHLPPSSVIARPIADAELAGGAVSLICSICRDTVHAYPTTIDQLRGGPCMVIHCEGTLRDHHIDDNFYRQMYAATDIRRVVAREHTSLLPDEVRLEYETQFKQEVPPPNAPNVLVATPTLEMGIDIGDLSAVMLSSLPRTVASYLQRVGRAGRLTGNALALAYVSGRGDQLPRFTRPTDTINGQVRPPATYLDAEEILIRQFVASVADILARRPDAPHPRTTPDVLRSTAPGTYLGALISEAENRCEDLVDEFLAAFPPLDDDVIERLRRFPRPVNGPGTSELATRCHRASREWNRRIETLHHRRSAVEEILPGLREKVESPAATSEDEAELRTAEATLRLIRKQLSECRSRHWISALETFGLFPNYTLLDDTATLSVSVNWRDPETDDFEHSAFEIKRGAAQALRDFAPGSTFYANGFAIDIDAVDLGIDGEEIHQWACCARCGYIEDLTASAGESRSTLCPRCHSPAIADTGQRLAVVELRNVSAVIRREEAVIDDTRDERNRRSYTVITAADVDPEQVTRKWYVEGLGFGAKHLRSMNIRWINLGSGSNGAPNRRLGGEDAAVSLFRVCSECGKLDQATRANRPSEHRPWCSLRTALEEDTRSIALSRSMSTEGLVLRLPPTVTLGDSFAVPSLAAAILLGLRERIGGSPDHLQVTTIVDPSPGKSGYPALLLHDVVPGGTGYLADFTSPSTVWDLLHRAWSVVSSCRCRTEGKLACERCLLPFAPLHQIRYTSRSAAQHHLETLLTGREHSPDEELVMPAEMPWHITQFEPDVDDSESDLEKRFRVEFRDRLVKLGATISEKPSDRGVTWDISLGSNNQWSLRPQENVLGSKPDFLLTSSRSGVPVTAIFTDGFRYHATHRHNRLADDAEKRRNLRDAGYQVVSVTHSDVEGEIVQARAFDSAKRSAVLGAAGDQLSKSAIDLAFTNALDLLIAWMQNPSKDSRAQLAHWVPMLGILSVGPTGTRSSGASTRELALRALDDKVTADPAGDTFVWTSPHLAIAVRLAPGAKVPTPVEIAVVLDDSDSSVSADINDAWKEWLLWGNLLNFRTLPADVTTRAHLASASMQVDDDVARDRVDERANSTTDDTEPALSGPWREAYENVDESARKLVALLAESGLPVPEIGEEASGGIPLEISWPQKKVAVDFFVDDDEREELERTGWTLCGPDLDIIRETFEQKGV</sequence>
<dbReference type="RefSeq" id="WP_131733486.1">
    <property type="nucleotide sequence ID" value="NZ_CAACYD010000005.1"/>
</dbReference>
<dbReference type="SMART" id="SM00487">
    <property type="entry name" value="DEXDc"/>
    <property type="match status" value="1"/>
</dbReference>
<dbReference type="Pfam" id="PF00270">
    <property type="entry name" value="DEAD"/>
    <property type="match status" value="1"/>
</dbReference>
<name>A0ABD7UYL0_9ACTN</name>
<keyword evidence="5" id="KW-0378">Hydrolase</keyword>
<dbReference type="Proteomes" id="UP000360750">
    <property type="component" value="Unassembled WGS sequence"/>
</dbReference>
<dbReference type="PROSITE" id="PS51194">
    <property type="entry name" value="HELICASE_CTER"/>
    <property type="match status" value="1"/>
</dbReference>
<dbReference type="GeneID" id="60748742"/>
<dbReference type="EMBL" id="CAACYD010000005">
    <property type="protein sequence ID" value="VFA81761.1"/>
    <property type="molecule type" value="Genomic_DNA"/>
</dbReference>
<evidence type="ECO:0000259" key="3">
    <source>
        <dbReference type="PROSITE" id="PS51192"/>
    </source>
</evidence>
<evidence type="ECO:0000256" key="1">
    <source>
        <dbReference type="ARBA" id="ARBA00022741"/>
    </source>
</evidence>
<keyword evidence="2" id="KW-0067">ATP-binding</keyword>
<evidence type="ECO:0000256" key="2">
    <source>
        <dbReference type="ARBA" id="ARBA00022840"/>
    </source>
</evidence>